<name>A0A2H0DY39_9BACT</name>
<dbReference type="Proteomes" id="UP000231143">
    <property type="component" value="Unassembled WGS sequence"/>
</dbReference>
<feature type="transmembrane region" description="Helical" evidence="1">
    <location>
        <begin position="104"/>
        <end position="124"/>
    </location>
</feature>
<evidence type="ECO:0000313" key="3">
    <source>
        <dbReference type="Proteomes" id="UP000231143"/>
    </source>
</evidence>
<dbReference type="AlphaFoldDB" id="A0A2H0DY39"/>
<feature type="transmembrane region" description="Helical" evidence="1">
    <location>
        <begin position="47"/>
        <end position="67"/>
    </location>
</feature>
<feature type="transmembrane region" description="Helical" evidence="1">
    <location>
        <begin position="212"/>
        <end position="234"/>
    </location>
</feature>
<feature type="transmembrane region" description="Helical" evidence="1">
    <location>
        <begin position="79"/>
        <end position="98"/>
    </location>
</feature>
<keyword evidence="1" id="KW-1133">Transmembrane helix</keyword>
<dbReference type="EMBL" id="PCTT01000027">
    <property type="protein sequence ID" value="PIP87083.1"/>
    <property type="molecule type" value="Genomic_DNA"/>
</dbReference>
<keyword evidence="1" id="KW-0812">Transmembrane</keyword>
<feature type="transmembrane region" description="Helical" evidence="1">
    <location>
        <begin position="339"/>
        <end position="359"/>
    </location>
</feature>
<evidence type="ECO:0000256" key="1">
    <source>
        <dbReference type="SAM" id="Phobius"/>
    </source>
</evidence>
<dbReference type="InterPro" id="IPR036259">
    <property type="entry name" value="MFS_trans_sf"/>
</dbReference>
<keyword evidence="1" id="KW-0472">Membrane</keyword>
<dbReference type="PANTHER" id="PTHR23526:SF4">
    <property type="entry name" value="INTEGRAL MEMBRANE TRANSPORT PROTEIN"/>
    <property type="match status" value="1"/>
</dbReference>
<dbReference type="InterPro" id="IPR011701">
    <property type="entry name" value="MFS"/>
</dbReference>
<organism evidence="2 3">
    <name type="scientific">Candidatus Campbellbacteria bacterium CG22_combo_CG10-13_8_21_14_all_36_13</name>
    <dbReference type="NCBI Taxonomy" id="1974529"/>
    <lineage>
        <taxon>Bacteria</taxon>
        <taxon>Candidatus Campbelliibacteriota</taxon>
    </lineage>
</organism>
<dbReference type="GO" id="GO:0022857">
    <property type="term" value="F:transmembrane transporter activity"/>
    <property type="evidence" value="ECO:0007669"/>
    <property type="project" value="InterPro"/>
</dbReference>
<feature type="transmembrane region" description="Helical" evidence="1">
    <location>
        <begin position="365"/>
        <end position="383"/>
    </location>
</feature>
<feature type="transmembrane region" description="Helical" evidence="1">
    <location>
        <begin position="246"/>
        <end position="265"/>
    </location>
</feature>
<evidence type="ECO:0008006" key="4">
    <source>
        <dbReference type="Google" id="ProtNLM"/>
    </source>
</evidence>
<reference evidence="2 3" key="1">
    <citation type="submission" date="2017-09" db="EMBL/GenBank/DDBJ databases">
        <title>Depth-based differentiation of microbial function through sediment-hosted aquifers and enrichment of novel symbionts in the deep terrestrial subsurface.</title>
        <authorList>
            <person name="Probst A.J."/>
            <person name="Ladd B."/>
            <person name="Jarett J.K."/>
            <person name="Geller-Mcgrath D.E."/>
            <person name="Sieber C.M."/>
            <person name="Emerson J.B."/>
            <person name="Anantharaman K."/>
            <person name="Thomas B.C."/>
            <person name="Malmstrom R."/>
            <person name="Stieglmeier M."/>
            <person name="Klingl A."/>
            <person name="Woyke T."/>
            <person name="Ryan C.M."/>
            <person name="Banfield J.F."/>
        </authorList>
    </citation>
    <scope>NUCLEOTIDE SEQUENCE [LARGE SCALE GENOMIC DNA]</scope>
    <source>
        <strain evidence="2">CG22_combo_CG10-13_8_21_14_all_36_13</strain>
    </source>
</reference>
<dbReference type="InterPro" id="IPR052528">
    <property type="entry name" value="Sugar_transport-like"/>
</dbReference>
<dbReference type="Pfam" id="PF07690">
    <property type="entry name" value="MFS_1"/>
    <property type="match status" value="1"/>
</dbReference>
<dbReference type="PANTHER" id="PTHR23526">
    <property type="entry name" value="INTEGRAL MEMBRANE TRANSPORT PROTEIN-RELATED"/>
    <property type="match status" value="1"/>
</dbReference>
<gene>
    <name evidence="2" type="ORF">COW81_02230</name>
</gene>
<dbReference type="SUPFAM" id="SSF103473">
    <property type="entry name" value="MFS general substrate transporter"/>
    <property type="match status" value="2"/>
</dbReference>
<feature type="transmembrane region" description="Helical" evidence="1">
    <location>
        <begin position="277"/>
        <end position="295"/>
    </location>
</feature>
<accession>A0A2H0DY39</accession>
<protein>
    <recommendedName>
        <fullName evidence="4">Major facilitator superfamily (MFS) profile domain-containing protein</fullName>
    </recommendedName>
</protein>
<feature type="transmembrane region" description="Helical" evidence="1">
    <location>
        <begin position="12"/>
        <end position="35"/>
    </location>
</feature>
<sequence>MDSYSNIKKTIRWIYTSNFFLVFVYGIPLFIGSSYLATFTDDKTVGLIYTIASIITIFALFGVLKILPIIGNYKTTLGLLFLEAISICILALSGNFAWILPAFIVHFILTTVLSFNIDIFLENYTKDSTTGDVRGFTYAFASIAWLLAPLIAGFVLGQTELYWKVFAVALLFTIPFGLIIAVAMKDFRDPVYRAGAFTKDIRNVLKNKDERNIFFSGFLLKIFFAWMAIYTPIYLHKYIGFNFEQIGIIFTVMMVPYILLEWPIGRLEDKYYGEKEILISGFFIIAISTVFLFLITIPNLIIWSITLLLTRVGAALVEISTETYFFKKVSSSDTDDISFWRMLAPFGYVVAPLFAYLFITFFGMKYIFLCMGIFMLLGMISSSKIKDTL</sequence>
<evidence type="ECO:0000313" key="2">
    <source>
        <dbReference type="EMBL" id="PIP87083.1"/>
    </source>
</evidence>
<proteinExistence type="predicted"/>
<feature type="transmembrane region" description="Helical" evidence="1">
    <location>
        <begin position="162"/>
        <end position="183"/>
    </location>
</feature>
<dbReference type="Gene3D" id="1.20.1250.20">
    <property type="entry name" value="MFS general substrate transporter like domains"/>
    <property type="match status" value="2"/>
</dbReference>
<feature type="transmembrane region" description="Helical" evidence="1">
    <location>
        <begin position="136"/>
        <end position="156"/>
    </location>
</feature>
<comment type="caution">
    <text evidence="2">The sequence shown here is derived from an EMBL/GenBank/DDBJ whole genome shotgun (WGS) entry which is preliminary data.</text>
</comment>